<feature type="transmembrane region" description="Helical" evidence="5">
    <location>
        <begin position="384"/>
        <end position="404"/>
    </location>
</feature>
<dbReference type="PROSITE" id="PS00217">
    <property type="entry name" value="SUGAR_TRANSPORT_2"/>
    <property type="match status" value="1"/>
</dbReference>
<dbReference type="PANTHER" id="PTHR23508:SF10">
    <property type="entry name" value="CARBOXYLIC ACID TRANSPORTER PROTEIN HOMOLOG"/>
    <property type="match status" value="1"/>
</dbReference>
<dbReference type="SUPFAM" id="SSF103473">
    <property type="entry name" value="MFS general substrate transporter"/>
    <property type="match status" value="1"/>
</dbReference>
<keyword evidence="2 5" id="KW-0812">Transmembrane</keyword>
<protein>
    <submittedName>
        <fullName evidence="7">MFS transporter, AAHS family, benzoate transport protein</fullName>
    </submittedName>
</protein>
<evidence type="ECO:0000256" key="3">
    <source>
        <dbReference type="ARBA" id="ARBA00022989"/>
    </source>
</evidence>
<feature type="transmembrane region" description="Helical" evidence="5">
    <location>
        <begin position="22"/>
        <end position="47"/>
    </location>
</feature>
<dbReference type="PROSITE" id="PS50850">
    <property type="entry name" value="MFS"/>
    <property type="match status" value="1"/>
</dbReference>
<feature type="transmembrane region" description="Helical" evidence="5">
    <location>
        <begin position="176"/>
        <end position="195"/>
    </location>
</feature>
<sequence>MRTIDVNDVVDNARFTPFHWNVLFWCTLVIIFDGYDLVIYGVVLPLLMEQWQLSPMVAGLLGSSALFGMMFGAMSFGTLSDKWGRKKTILLCVVLFSVTTVINGFATTPWQFGILRFIAGLGIGGVMPNVVALMTEYSPKRSRSTLVAVMFSGYAVGGMMSAGLGIWIVPTFGWQVMFYLAVVPLLILPLIIKYLPDSVGFLLRRGRDDEARRILQAIDPSQSISASDNLALPAAKESKAPVLDLFKEGRALSTLMFWTAFFMCLLMVYALGSWLPKLMSMAGYALSSSLMFLMVLNVGAIVGAVGGGWLADRFHLKTVLVVFFIFAAASLSLLGFESPMWVLYSLVAIAGATTIGSQILLYAYVAQFYPIAIRSTGLGWASGIGRNGAIVGPLLGGSLLALALPHHLNFIAFAIPGVIAAVAVFLVSRRVGEAQAARTAAQPASMASSGG</sequence>
<accession>A0A1I2Z5A2</accession>
<dbReference type="GO" id="GO:0005886">
    <property type="term" value="C:plasma membrane"/>
    <property type="evidence" value="ECO:0007669"/>
    <property type="project" value="TreeGrafter"/>
</dbReference>
<dbReference type="InterPro" id="IPR005829">
    <property type="entry name" value="Sugar_transporter_CS"/>
</dbReference>
<evidence type="ECO:0000256" key="1">
    <source>
        <dbReference type="ARBA" id="ARBA00004141"/>
    </source>
</evidence>
<dbReference type="STRING" id="442341.SAMN04487959_102322"/>
<feature type="transmembrane region" description="Helical" evidence="5">
    <location>
        <begin position="410"/>
        <end position="428"/>
    </location>
</feature>
<feature type="transmembrane region" description="Helical" evidence="5">
    <location>
        <begin position="255"/>
        <end position="275"/>
    </location>
</feature>
<dbReference type="AlphaFoldDB" id="A0A1I2Z5A2"/>
<dbReference type="Gene3D" id="1.20.1250.20">
    <property type="entry name" value="MFS general substrate transporter like domains"/>
    <property type="match status" value="1"/>
</dbReference>
<dbReference type="GO" id="GO:0046943">
    <property type="term" value="F:carboxylic acid transmembrane transporter activity"/>
    <property type="evidence" value="ECO:0007669"/>
    <property type="project" value="TreeGrafter"/>
</dbReference>
<organism evidence="7 8">
    <name type="scientific">Modicisalibacter xianhensis</name>
    <dbReference type="NCBI Taxonomy" id="442341"/>
    <lineage>
        <taxon>Bacteria</taxon>
        <taxon>Pseudomonadati</taxon>
        <taxon>Pseudomonadota</taxon>
        <taxon>Gammaproteobacteria</taxon>
        <taxon>Oceanospirillales</taxon>
        <taxon>Halomonadaceae</taxon>
        <taxon>Modicisalibacter</taxon>
    </lineage>
</organism>
<feature type="domain" description="Major facilitator superfamily (MFS) profile" evidence="6">
    <location>
        <begin position="22"/>
        <end position="432"/>
    </location>
</feature>
<feature type="transmembrane region" description="Helical" evidence="5">
    <location>
        <begin position="53"/>
        <end position="76"/>
    </location>
</feature>
<feature type="transmembrane region" description="Helical" evidence="5">
    <location>
        <begin position="146"/>
        <end position="170"/>
    </location>
</feature>
<dbReference type="Proteomes" id="UP000199040">
    <property type="component" value="Unassembled WGS sequence"/>
</dbReference>
<feature type="transmembrane region" description="Helical" evidence="5">
    <location>
        <begin position="88"/>
        <end position="106"/>
    </location>
</feature>
<dbReference type="Pfam" id="PF07690">
    <property type="entry name" value="MFS_1"/>
    <property type="match status" value="1"/>
</dbReference>
<feature type="transmembrane region" description="Helical" evidence="5">
    <location>
        <begin position="281"/>
        <end position="306"/>
    </location>
</feature>
<evidence type="ECO:0000256" key="2">
    <source>
        <dbReference type="ARBA" id="ARBA00022692"/>
    </source>
</evidence>
<dbReference type="InterPro" id="IPR011701">
    <property type="entry name" value="MFS"/>
</dbReference>
<evidence type="ECO:0000313" key="7">
    <source>
        <dbReference type="EMBL" id="SFH32191.1"/>
    </source>
</evidence>
<evidence type="ECO:0000259" key="6">
    <source>
        <dbReference type="PROSITE" id="PS50850"/>
    </source>
</evidence>
<evidence type="ECO:0000313" key="8">
    <source>
        <dbReference type="Proteomes" id="UP000199040"/>
    </source>
</evidence>
<keyword evidence="4 5" id="KW-0472">Membrane</keyword>
<feature type="transmembrane region" description="Helical" evidence="5">
    <location>
        <begin position="342"/>
        <end position="364"/>
    </location>
</feature>
<dbReference type="CDD" id="cd17365">
    <property type="entry name" value="MFS_PcaK_like"/>
    <property type="match status" value="1"/>
</dbReference>
<dbReference type="InterPro" id="IPR036259">
    <property type="entry name" value="MFS_trans_sf"/>
</dbReference>
<dbReference type="EMBL" id="FOPY01000002">
    <property type="protein sequence ID" value="SFH32191.1"/>
    <property type="molecule type" value="Genomic_DNA"/>
</dbReference>
<proteinExistence type="predicted"/>
<feature type="transmembrane region" description="Helical" evidence="5">
    <location>
        <begin position="318"/>
        <end position="336"/>
    </location>
</feature>
<dbReference type="RefSeq" id="WP_092843659.1">
    <property type="nucleotide sequence ID" value="NZ_FOPY01000002.1"/>
</dbReference>
<gene>
    <name evidence="7" type="ORF">SAMN04487959_102322</name>
</gene>
<comment type="subcellular location">
    <subcellularLocation>
        <location evidence="1">Membrane</location>
        <topology evidence="1">Multi-pass membrane protein</topology>
    </subcellularLocation>
</comment>
<reference evidence="7 8" key="1">
    <citation type="submission" date="2016-10" db="EMBL/GenBank/DDBJ databases">
        <authorList>
            <person name="de Groot N.N."/>
        </authorList>
    </citation>
    <scope>NUCLEOTIDE SEQUENCE [LARGE SCALE GENOMIC DNA]</scope>
    <source>
        <strain evidence="7 8">CGMCC 1.6848</strain>
    </source>
</reference>
<evidence type="ECO:0000256" key="5">
    <source>
        <dbReference type="SAM" id="Phobius"/>
    </source>
</evidence>
<dbReference type="InterPro" id="IPR020846">
    <property type="entry name" value="MFS_dom"/>
</dbReference>
<evidence type="ECO:0000256" key="4">
    <source>
        <dbReference type="ARBA" id="ARBA00023136"/>
    </source>
</evidence>
<keyword evidence="8" id="KW-1185">Reference proteome</keyword>
<feature type="transmembrane region" description="Helical" evidence="5">
    <location>
        <begin position="112"/>
        <end position="134"/>
    </location>
</feature>
<keyword evidence="3 5" id="KW-1133">Transmembrane helix</keyword>
<dbReference type="PANTHER" id="PTHR23508">
    <property type="entry name" value="CARBOXYLIC ACID TRANSPORTER PROTEIN HOMOLOG"/>
    <property type="match status" value="1"/>
</dbReference>
<name>A0A1I2Z5A2_9GAMM</name>